<evidence type="ECO:0000256" key="1">
    <source>
        <dbReference type="SAM" id="Coils"/>
    </source>
</evidence>
<keyword evidence="1" id="KW-0175">Coiled coil</keyword>
<dbReference type="Proteomes" id="UP000004810">
    <property type="component" value="Unassembled WGS sequence"/>
</dbReference>
<protein>
    <recommendedName>
        <fullName evidence="3">GRAM domain-containing protein</fullName>
    </recommendedName>
</protein>
<dbReference type="Pfam" id="PF02893">
    <property type="entry name" value="GRAM"/>
    <property type="match status" value="1"/>
</dbReference>
<evidence type="ECO:0000313" key="4">
    <source>
        <dbReference type="EMBL" id="EJW87027.1"/>
    </source>
</evidence>
<dbReference type="PANTHER" id="PTHR31606">
    <property type="entry name" value="WW DOMAIN BINDING PROTEIN 2, ISOFORM E"/>
    <property type="match status" value="1"/>
</dbReference>
<name>J9FBU8_WUCBA</name>
<feature type="region of interest" description="Disordered" evidence="2">
    <location>
        <begin position="654"/>
        <end position="677"/>
    </location>
</feature>
<dbReference type="GO" id="GO:0003713">
    <property type="term" value="F:transcription coactivator activity"/>
    <property type="evidence" value="ECO:0007669"/>
    <property type="project" value="InterPro"/>
</dbReference>
<comment type="caution">
    <text evidence="4">The sequence shown here is derived from an EMBL/GenBank/DDBJ whole genome shotgun (WGS) entry which is preliminary data.</text>
</comment>
<dbReference type="CDD" id="cd13214">
    <property type="entry name" value="PH-GRAM_WBP2"/>
    <property type="match status" value="1"/>
</dbReference>
<dbReference type="PANTHER" id="PTHR31606:SF1">
    <property type="entry name" value="WW DOMAIN BINDING PROTEIN 2, ISOFORM E"/>
    <property type="match status" value="1"/>
</dbReference>
<dbReference type="InterPro" id="IPR044852">
    <property type="entry name" value="WBP2-like"/>
</dbReference>
<feature type="coiled-coil region" evidence="1">
    <location>
        <begin position="909"/>
        <end position="936"/>
    </location>
</feature>
<dbReference type="InterPro" id="IPR004182">
    <property type="entry name" value="GRAM"/>
</dbReference>
<dbReference type="InterPro" id="IPR011993">
    <property type="entry name" value="PH-like_dom_sf"/>
</dbReference>
<dbReference type="GO" id="GO:0005634">
    <property type="term" value="C:nucleus"/>
    <property type="evidence" value="ECO:0007669"/>
    <property type="project" value="TreeGrafter"/>
</dbReference>
<feature type="compositionally biased region" description="Basic and acidic residues" evidence="2">
    <location>
        <begin position="1064"/>
        <end position="1076"/>
    </location>
</feature>
<dbReference type="Gene3D" id="2.30.29.30">
    <property type="entry name" value="Pleckstrin-homology domain (PH domain)/Phosphotyrosine-binding domain (PTB)"/>
    <property type="match status" value="1"/>
</dbReference>
<gene>
    <name evidence="4" type="ORF">WUBG_02062</name>
</gene>
<feature type="domain" description="GRAM" evidence="3">
    <location>
        <begin position="38"/>
        <end position="129"/>
    </location>
</feature>
<sequence length="1076" mass="117003">MSVNTSNTPDGRGVLIYSGEMILIYTDEVSCRFENIPSNIFKGNKSGNLYLTSHRIIFINRKNDSLRSFSIPFHCMKDLKLEQPVFGANFLKGVAIAQPGGNWNGQVTWKLTFNKGGCIDFGMALLKAVDMAQRFRPYGSPPAYAPPPGNYFAAPPTYYIPPGGNYNGFQAPTNVFPNHPPAGDVYMYEAPPPYSGIGPDPSATPAGGQVHNSGIEPNAPSQQPMYAPPLPTKNTIVAMHSMSMSFGSDQQETVVTDGNFIANNNIIISDYDQSCQNGMLNNVAVEENKMNDTGNYQTVYSEYQSLVGSSGGMTMSTIPPASTPTSYQQLNQMSPQSTAASASQFDHITVMTNLQQSSDLYTGIPVSSVSNGIAYTIPNSANTTALQIYPPSAITQQVQQSVPALNAMPPTVMQNRSDYGMQRLQTSRASNSRTKTTYPSLLPVTGRGSNRQITNISVVSDDGPTVRQHLQQQHRARLQQQLALQEKAKMDKDDLMTEYSGMLSPAVDKMSPVSTIMNLPATGSANMLVSTSMNILATPSLATSSMTIPVSPSMNIPASPSTNVPTSPSMNIPPSPSMNNSRISQMPRQQYLPRLAAQKPRIMTDRIRRMPIYDNHTYQQPPPSFCPQKQRAAEIHEEAIQRAAAVYNQIRGQKVSPSGVNPPPQATRNTTFPPRSPITTTIAETSIETVQKKSPTRKRNHSMMSASQVRVTVLGTQSEPATQQIITESDHVLPIHGIAGLPKQPRIEMADTGPGKDVASHSGDEKPPWQFVRAANNAVSMGTSQTMEDCSKNDVGTDPSGAQKTFAIQINNNSFSLPATEPHLNDPIGSSINGSGVGVISGASDLVTAQPVLSGNGSHLTESLREVMAQVDDDVINYSREAQYVRKLYFMKRLIESLVIKNGALCDEVSRLNQRIRTVMEERKVLAKRLQHHERNRIRRIQTKLKKQAAARAAKMNESQSTPASATSGTEGGLPGGDIENYESDDSDKTLVSSGAASPNTSAILACLVEQNSYFQMSRVETPEPASRSHEFIPKMTPDNTNVQEGGKCKIKSGVRRHLSAKRSLTDRKEKKVPSN</sequence>
<evidence type="ECO:0000313" key="5">
    <source>
        <dbReference type="Proteomes" id="UP000004810"/>
    </source>
</evidence>
<feature type="region of interest" description="Disordered" evidence="2">
    <location>
        <begin position="1022"/>
        <end position="1076"/>
    </location>
</feature>
<reference evidence="5" key="1">
    <citation type="submission" date="2012-08" db="EMBL/GenBank/DDBJ databases">
        <title>The Genome Sequence of Wuchereria bancrofti.</title>
        <authorList>
            <person name="Nutman T.B."/>
            <person name="Fink D.L."/>
            <person name="Russ C."/>
            <person name="Young S."/>
            <person name="Zeng Q."/>
            <person name="Koehrsen M."/>
            <person name="Alvarado L."/>
            <person name="Berlin A."/>
            <person name="Chapman S.B."/>
            <person name="Chen Z."/>
            <person name="Freedman E."/>
            <person name="Gellesch M."/>
            <person name="Goldberg J."/>
            <person name="Griggs A."/>
            <person name="Gujja S."/>
            <person name="Heilman E.R."/>
            <person name="Heiman D."/>
            <person name="Hepburn T."/>
            <person name="Howarth C."/>
            <person name="Jen D."/>
            <person name="Larson L."/>
            <person name="Lewis B."/>
            <person name="Mehta T."/>
            <person name="Park D."/>
            <person name="Pearson M."/>
            <person name="Roberts A."/>
            <person name="Saif S."/>
            <person name="Shea T."/>
            <person name="Shenoy N."/>
            <person name="Sisk P."/>
            <person name="Stolte C."/>
            <person name="Sykes S."/>
            <person name="Walk T."/>
            <person name="White J."/>
            <person name="Yandava C."/>
            <person name="Haas B."/>
            <person name="Henn M.R."/>
            <person name="Nusbaum C."/>
            <person name="Birren B."/>
        </authorList>
    </citation>
    <scope>NUCLEOTIDE SEQUENCE [LARGE SCALE GENOMIC DNA]</scope>
    <source>
        <strain evidence="5">NA</strain>
    </source>
</reference>
<accession>J9FBU8</accession>
<organism evidence="4 5">
    <name type="scientific">Wuchereria bancrofti</name>
    <dbReference type="NCBI Taxonomy" id="6293"/>
    <lineage>
        <taxon>Eukaryota</taxon>
        <taxon>Metazoa</taxon>
        <taxon>Ecdysozoa</taxon>
        <taxon>Nematoda</taxon>
        <taxon>Chromadorea</taxon>
        <taxon>Rhabditida</taxon>
        <taxon>Spirurina</taxon>
        <taxon>Spiruromorpha</taxon>
        <taxon>Filarioidea</taxon>
        <taxon>Onchocercidae</taxon>
        <taxon>Wuchereria</taxon>
    </lineage>
</organism>
<evidence type="ECO:0000259" key="3">
    <source>
        <dbReference type="Pfam" id="PF02893"/>
    </source>
</evidence>
<feature type="region of interest" description="Disordered" evidence="2">
    <location>
        <begin position="943"/>
        <end position="996"/>
    </location>
</feature>
<evidence type="ECO:0000256" key="2">
    <source>
        <dbReference type="SAM" id="MobiDB-lite"/>
    </source>
</evidence>
<dbReference type="AlphaFoldDB" id="J9FBU8"/>
<feature type="compositionally biased region" description="Polar residues" evidence="2">
    <location>
        <begin position="957"/>
        <end position="969"/>
    </location>
</feature>
<dbReference type="GO" id="GO:0031490">
    <property type="term" value="F:chromatin DNA binding"/>
    <property type="evidence" value="ECO:0007669"/>
    <property type="project" value="TreeGrafter"/>
</dbReference>
<dbReference type="EMBL" id="ADBV01000521">
    <property type="protein sequence ID" value="EJW87027.1"/>
    <property type="molecule type" value="Genomic_DNA"/>
</dbReference>
<proteinExistence type="predicted"/>
<dbReference type="SUPFAM" id="SSF50729">
    <property type="entry name" value="PH domain-like"/>
    <property type="match status" value="1"/>
</dbReference>
<feature type="compositionally biased region" description="Basic residues" evidence="2">
    <location>
        <begin position="1049"/>
        <end position="1061"/>
    </location>
</feature>